<dbReference type="SMART" id="SM00737">
    <property type="entry name" value="ML"/>
    <property type="match status" value="1"/>
</dbReference>
<name>A0AAN8Q844_PATCE</name>
<evidence type="ECO:0000259" key="3">
    <source>
        <dbReference type="SMART" id="SM00737"/>
    </source>
</evidence>
<dbReference type="GO" id="GO:0005319">
    <property type="term" value="F:lipid transporter activity"/>
    <property type="evidence" value="ECO:0007669"/>
    <property type="project" value="TreeGrafter"/>
</dbReference>
<dbReference type="InterPro" id="IPR036846">
    <property type="entry name" value="GM2-AP_sf"/>
</dbReference>
<dbReference type="InterPro" id="IPR003172">
    <property type="entry name" value="ML_dom"/>
</dbReference>
<dbReference type="GO" id="GO:0009898">
    <property type="term" value="C:cytoplasmic side of plasma membrane"/>
    <property type="evidence" value="ECO:0007669"/>
    <property type="project" value="TreeGrafter"/>
</dbReference>
<dbReference type="InterPro" id="IPR028996">
    <property type="entry name" value="GM2-AP"/>
</dbReference>
<evidence type="ECO:0000313" key="4">
    <source>
        <dbReference type="EMBL" id="KAK6196138.1"/>
    </source>
</evidence>
<dbReference type="GO" id="GO:0008047">
    <property type="term" value="F:enzyme activator activity"/>
    <property type="evidence" value="ECO:0007669"/>
    <property type="project" value="InterPro"/>
</dbReference>
<dbReference type="Pfam" id="PF02221">
    <property type="entry name" value="E1_DerP2_DerF2"/>
    <property type="match status" value="1"/>
</dbReference>
<feature type="domain" description="MD-2-related lipid-recognition" evidence="3">
    <location>
        <begin position="67"/>
        <end position="211"/>
    </location>
</feature>
<feature type="signal peptide" evidence="2">
    <location>
        <begin position="1"/>
        <end position="18"/>
    </location>
</feature>
<dbReference type="SUPFAM" id="SSF63707">
    <property type="entry name" value="Ganglioside M2 (gm2) activator"/>
    <property type="match status" value="1"/>
</dbReference>
<reference evidence="4 5" key="1">
    <citation type="submission" date="2024-01" db="EMBL/GenBank/DDBJ databases">
        <title>The genome of the rayed Mediterranean limpet Patella caerulea (Linnaeus, 1758).</title>
        <authorList>
            <person name="Anh-Thu Weber A."/>
            <person name="Halstead-Nussloch G."/>
        </authorList>
    </citation>
    <scope>NUCLEOTIDE SEQUENCE [LARGE SCALE GENOMIC DNA]</scope>
    <source>
        <strain evidence="4">AATW-2023a</strain>
        <tissue evidence="4">Whole specimen</tissue>
    </source>
</reference>
<protein>
    <recommendedName>
        <fullName evidence="3">MD-2-related lipid-recognition domain-containing protein</fullName>
    </recommendedName>
</protein>
<evidence type="ECO:0000256" key="2">
    <source>
        <dbReference type="SAM" id="SignalP"/>
    </source>
</evidence>
<dbReference type="AlphaFoldDB" id="A0AAN8Q844"/>
<dbReference type="EMBL" id="JAZGQO010000001">
    <property type="protein sequence ID" value="KAK6196138.1"/>
    <property type="molecule type" value="Genomic_DNA"/>
</dbReference>
<keyword evidence="1 2" id="KW-0732">Signal</keyword>
<evidence type="ECO:0000313" key="5">
    <source>
        <dbReference type="Proteomes" id="UP001347796"/>
    </source>
</evidence>
<dbReference type="PANTHER" id="PTHR17357:SF0">
    <property type="entry name" value="GANGLIOSIDE GM2 ACTIVATOR"/>
    <property type="match status" value="1"/>
</dbReference>
<sequence length="214" mass="23358">MGSLRLFFSISLFCIVSSSVLKFRPSNDVQDLYDYLMKPSVPSRNRNPEYYKQFGLDVPTQLKAFSYTNCGNPATELAVLTALTVSPDPIALPGTVTIGFGVNIRKTFDSPLQMSVKIEKSVFGSYITIPCVENFGSCDYSDFCAILAGVQCPGEFVDKGIPCKCPFTNGNYTLPGISFPVDVPFLPSGDYRASANMTYNGLNVGCYQIMATFA</sequence>
<dbReference type="Proteomes" id="UP001347796">
    <property type="component" value="Unassembled WGS sequence"/>
</dbReference>
<dbReference type="GO" id="GO:0006689">
    <property type="term" value="P:ganglioside catabolic process"/>
    <property type="evidence" value="ECO:0007669"/>
    <property type="project" value="InterPro"/>
</dbReference>
<organism evidence="4 5">
    <name type="scientific">Patella caerulea</name>
    <name type="common">Rayed Mediterranean limpet</name>
    <dbReference type="NCBI Taxonomy" id="87958"/>
    <lineage>
        <taxon>Eukaryota</taxon>
        <taxon>Metazoa</taxon>
        <taxon>Spiralia</taxon>
        <taxon>Lophotrochozoa</taxon>
        <taxon>Mollusca</taxon>
        <taxon>Gastropoda</taxon>
        <taxon>Patellogastropoda</taxon>
        <taxon>Patelloidea</taxon>
        <taxon>Patellidae</taxon>
        <taxon>Patella</taxon>
    </lineage>
</organism>
<proteinExistence type="predicted"/>
<gene>
    <name evidence="4" type="ORF">SNE40_001422</name>
</gene>
<keyword evidence="5" id="KW-1185">Reference proteome</keyword>
<dbReference type="PANTHER" id="PTHR17357">
    <property type="entry name" value="GM2 GANGLIOSIDE ACTIVATOR PROTEIN"/>
    <property type="match status" value="1"/>
</dbReference>
<dbReference type="Gene3D" id="2.70.220.10">
    <property type="entry name" value="Ganglioside GM2 activator"/>
    <property type="match status" value="1"/>
</dbReference>
<accession>A0AAN8Q844</accession>
<comment type="caution">
    <text evidence="4">The sequence shown here is derived from an EMBL/GenBank/DDBJ whole genome shotgun (WGS) entry which is preliminary data.</text>
</comment>
<evidence type="ECO:0000256" key="1">
    <source>
        <dbReference type="ARBA" id="ARBA00022729"/>
    </source>
</evidence>
<feature type="chain" id="PRO_5042930410" description="MD-2-related lipid-recognition domain-containing protein" evidence="2">
    <location>
        <begin position="19"/>
        <end position="214"/>
    </location>
</feature>